<reference evidence="1 2" key="1">
    <citation type="submission" date="2017-09" db="EMBL/GenBank/DDBJ databases">
        <authorList>
            <person name="Ehlers B."/>
            <person name="Leendertz F.H."/>
        </authorList>
    </citation>
    <scope>NUCLEOTIDE SEQUENCE [LARGE SCALE GENOMIC DNA]</scope>
    <source>
        <strain evidence="1 2">USBA 140</strain>
    </source>
</reference>
<dbReference type="Pfam" id="PF05396">
    <property type="entry name" value="Phage_T7_Capsid"/>
    <property type="match status" value="1"/>
</dbReference>
<dbReference type="AlphaFoldDB" id="A0A286GAG1"/>
<accession>A0A286GAG1</accession>
<dbReference type="RefSeq" id="WP_097278214.1">
    <property type="nucleotide sequence ID" value="NZ_OCNJ01000002.1"/>
</dbReference>
<name>A0A286GAG1_9PROT</name>
<dbReference type="EMBL" id="OCNJ01000002">
    <property type="protein sequence ID" value="SOD92515.1"/>
    <property type="molecule type" value="Genomic_DNA"/>
</dbReference>
<sequence length="229" mass="24699">MTNRTLPPEFLDPATGQPNVEALLGAYMDLLETSKGMVRPPGPDADPASVAAFRAALGVPETPDAYQVTAPHALLTPDPTVNARLHGAGFTPQQVQLVYDLAAERILPVLESMASEMDGDRELSRLVEHFGGEERWAEISRQLLAWGKANLPADVLTALSSTADGVVALWRMMQSGEPALGGLEKGAAGPAGEDEIKALMRDPKYWRERDPTVMRKVADGFKRLYPGQA</sequence>
<protein>
    <submittedName>
        <fullName evidence="1">Uncharacterized protein</fullName>
    </submittedName>
</protein>
<dbReference type="InterPro" id="IPR008768">
    <property type="entry name" value="Gp9-like"/>
</dbReference>
<organism evidence="1 2">
    <name type="scientific">Caenispirillum bisanense</name>
    <dbReference type="NCBI Taxonomy" id="414052"/>
    <lineage>
        <taxon>Bacteria</taxon>
        <taxon>Pseudomonadati</taxon>
        <taxon>Pseudomonadota</taxon>
        <taxon>Alphaproteobacteria</taxon>
        <taxon>Rhodospirillales</taxon>
        <taxon>Novispirillaceae</taxon>
        <taxon>Caenispirillum</taxon>
    </lineage>
</organism>
<dbReference type="OrthoDB" id="7347988at2"/>
<gene>
    <name evidence="1" type="ORF">SAMN05421508_102473</name>
</gene>
<keyword evidence="2" id="KW-1185">Reference proteome</keyword>
<evidence type="ECO:0000313" key="2">
    <source>
        <dbReference type="Proteomes" id="UP000219621"/>
    </source>
</evidence>
<proteinExistence type="predicted"/>
<evidence type="ECO:0000313" key="1">
    <source>
        <dbReference type="EMBL" id="SOD92515.1"/>
    </source>
</evidence>
<dbReference type="Proteomes" id="UP000219621">
    <property type="component" value="Unassembled WGS sequence"/>
</dbReference>